<dbReference type="PANTHER" id="PTHR37164">
    <property type="entry name" value="BACTERIOHEMERYTHRIN"/>
    <property type="match status" value="1"/>
</dbReference>
<sequence length="188" mass="22141">MRKNYSAWILMAVMAMLVVAIGLSFLFGADNPVPWILIAVLIALPFVYRRQAEKGQLRWKDDYSVGVKAIDDDHKRLIELLNGFQTAYRYHTGDDFERKALQELVDYTRYHFEREEKMMAEIGYPDLEAHREQHRAMIAEVEKFQEEYRQKGHEALRGVADYLNGWLIHHINGTDKRYSPYFEQAGVR</sequence>
<feature type="domain" description="Hemerythrin-like" evidence="6">
    <location>
        <begin position="66"/>
        <end position="181"/>
    </location>
</feature>
<dbReference type="NCBIfam" id="NF033749">
    <property type="entry name" value="bact_hemeryth"/>
    <property type="match status" value="1"/>
</dbReference>
<keyword evidence="4" id="KW-0408">Iron</keyword>
<dbReference type="CDD" id="cd12107">
    <property type="entry name" value="Hemerythrin"/>
    <property type="match status" value="1"/>
</dbReference>
<evidence type="ECO:0000313" key="7">
    <source>
        <dbReference type="EMBL" id="HEB97469.1"/>
    </source>
</evidence>
<evidence type="ECO:0000259" key="6">
    <source>
        <dbReference type="Pfam" id="PF01814"/>
    </source>
</evidence>
<dbReference type="Proteomes" id="UP000886251">
    <property type="component" value="Unassembled WGS sequence"/>
</dbReference>
<dbReference type="InterPro" id="IPR012312">
    <property type="entry name" value="Hemerythrin-like"/>
</dbReference>
<keyword evidence="2" id="KW-0561">Oxygen transport</keyword>
<proteinExistence type="inferred from homology"/>
<dbReference type="PROSITE" id="PS00550">
    <property type="entry name" value="HEMERYTHRINS"/>
    <property type="match status" value="1"/>
</dbReference>
<accession>A0A831RR23</accession>
<dbReference type="InterPro" id="IPR016131">
    <property type="entry name" value="Haemerythrin_Fe_BS"/>
</dbReference>
<reference evidence="7" key="1">
    <citation type="journal article" date="2020" name="mSystems">
        <title>Genome- and Community-Level Interaction Insights into Carbon Utilization and Element Cycling Functions of Hydrothermarchaeota in Hydrothermal Sediment.</title>
        <authorList>
            <person name="Zhou Z."/>
            <person name="Liu Y."/>
            <person name="Xu W."/>
            <person name="Pan J."/>
            <person name="Luo Z.H."/>
            <person name="Li M."/>
        </authorList>
    </citation>
    <scope>NUCLEOTIDE SEQUENCE [LARGE SCALE GENOMIC DNA]</scope>
    <source>
        <strain evidence="7">HyVt-443</strain>
    </source>
</reference>
<dbReference type="InterPro" id="IPR050669">
    <property type="entry name" value="Hemerythrin"/>
</dbReference>
<protein>
    <submittedName>
        <fullName evidence="7">Bacteriohemerythrin</fullName>
    </submittedName>
</protein>
<dbReference type="GO" id="GO:0005344">
    <property type="term" value="F:oxygen carrier activity"/>
    <property type="evidence" value="ECO:0007669"/>
    <property type="project" value="UniProtKB-KW"/>
</dbReference>
<dbReference type="Gene3D" id="1.20.120.50">
    <property type="entry name" value="Hemerythrin-like"/>
    <property type="match status" value="1"/>
</dbReference>
<evidence type="ECO:0000256" key="3">
    <source>
        <dbReference type="ARBA" id="ARBA00022723"/>
    </source>
</evidence>
<feature type="transmembrane region" description="Helical" evidence="5">
    <location>
        <begin position="33"/>
        <end position="48"/>
    </location>
</feature>
<gene>
    <name evidence="7" type="ORF">ENI96_13685</name>
</gene>
<keyword evidence="5" id="KW-0812">Transmembrane</keyword>
<evidence type="ECO:0000256" key="4">
    <source>
        <dbReference type="ARBA" id="ARBA00023004"/>
    </source>
</evidence>
<keyword evidence="2" id="KW-0813">Transport</keyword>
<evidence type="ECO:0000256" key="2">
    <source>
        <dbReference type="ARBA" id="ARBA00022621"/>
    </source>
</evidence>
<dbReference type="InterPro" id="IPR035938">
    <property type="entry name" value="Hemerythrin-like_sf"/>
</dbReference>
<dbReference type="Pfam" id="PF01814">
    <property type="entry name" value="Hemerythrin"/>
    <property type="match status" value="1"/>
</dbReference>
<dbReference type="InterPro" id="IPR012827">
    <property type="entry name" value="Hemerythrin_metal-bd"/>
</dbReference>
<dbReference type="SUPFAM" id="SSF47188">
    <property type="entry name" value="Hemerythrin-like"/>
    <property type="match status" value="1"/>
</dbReference>
<dbReference type="EMBL" id="DRKP01000172">
    <property type="protein sequence ID" value="HEB97469.1"/>
    <property type="molecule type" value="Genomic_DNA"/>
</dbReference>
<organism evidence="7">
    <name type="scientific">Sedimenticola thiotaurini</name>
    <dbReference type="NCBI Taxonomy" id="1543721"/>
    <lineage>
        <taxon>Bacteria</taxon>
        <taxon>Pseudomonadati</taxon>
        <taxon>Pseudomonadota</taxon>
        <taxon>Gammaproteobacteria</taxon>
        <taxon>Chromatiales</taxon>
        <taxon>Sedimenticolaceae</taxon>
        <taxon>Sedimenticola</taxon>
    </lineage>
</organism>
<evidence type="ECO:0000256" key="5">
    <source>
        <dbReference type="SAM" id="Phobius"/>
    </source>
</evidence>
<name>A0A831RR23_9GAMM</name>
<keyword evidence="5" id="KW-0472">Membrane</keyword>
<feature type="transmembrane region" description="Helical" evidence="5">
    <location>
        <begin position="7"/>
        <end position="27"/>
    </location>
</feature>
<dbReference type="GO" id="GO:0046872">
    <property type="term" value="F:metal ion binding"/>
    <property type="evidence" value="ECO:0007669"/>
    <property type="project" value="UniProtKB-KW"/>
</dbReference>
<comment type="caution">
    <text evidence="7">The sequence shown here is derived from an EMBL/GenBank/DDBJ whole genome shotgun (WGS) entry which is preliminary data.</text>
</comment>
<keyword evidence="5" id="KW-1133">Transmembrane helix</keyword>
<comment type="similarity">
    <text evidence="1">Belongs to the hemerythrin family.</text>
</comment>
<dbReference type="NCBIfam" id="TIGR02481">
    <property type="entry name" value="hemeryth_dom"/>
    <property type="match status" value="1"/>
</dbReference>
<keyword evidence="3" id="KW-0479">Metal-binding</keyword>
<evidence type="ECO:0000256" key="1">
    <source>
        <dbReference type="ARBA" id="ARBA00010587"/>
    </source>
</evidence>
<dbReference type="AlphaFoldDB" id="A0A831RR23"/>
<dbReference type="PANTHER" id="PTHR37164:SF1">
    <property type="entry name" value="BACTERIOHEMERYTHRIN"/>
    <property type="match status" value="1"/>
</dbReference>